<evidence type="ECO:0000313" key="1">
    <source>
        <dbReference type="EMBL" id="TPX37852.1"/>
    </source>
</evidence>
<dbReference type="EMBL" id="QEAM01000631">
    <property type="protein sequence ID" value="TPX37852.1"/>
    <property type="molecule type" value="Genomic_DNA"/>
</dbReference>
<gene>
    <name evidence="1" type="ORF">SeLEV6574_g07845</name>
</gene>
<accession>A0A507CE04</accession>
<organism evidence="1 2">
    <name type="scientific">Synchytrium endobioticum</name>
    <dbReference type="NCBI Taxonomy" id="286115"/>
    <lineage>
        <taxon>Eukaryota</taxon>
        <taxon>Fungi</taxon>
        <taxon>Fungi incertae sedis</taxon>
        <taxon>Chytridiomycota</taxon>
        <taxon>Chytridiomycota incertae sedis</taxon>
        <taxon>Chytridiomycetes</taxon>
        <taxon>Synchytriales</taxon>
        <taxon>Synchytriaceae</taxon>
        <taxon>Synchytrium</taxon>
    </lineage>
</organism>
<reference evidence="1 2" key="1">
    <citation type="journal article" date="2019" name="Sci. Rep.">
        <title>Comparative genomics of chytrid fungi reveal insights into the obligate biotrophic and pathogenic lifestyle of Synchytrium endobioticum.</title>
        <authorList>
            <person name="van de Vossenberg B.T.L.H."/>
            <person name="Warris S."/>
            <person name="Nguyen H.D.T."/>
            <person name="van Gent-Pelzer M.P.E."/>
            <person name="Joly D.L."/>
            <person name="van de Geest H.C."/>
            <person name="Bonants P.J.M."/>
            <person name="Smith D.S."/>
            <person name="Levesque C.A."/>
            <person name="van der Lee T.A.J."/>
        </authorList>
    </citation>
    <scope>NUCLEOTIDE SEQUENCE [LARGE SCALE GENOMIC DNA]</scope>
    <source>
        <strain evidence="1 2">LEV6574</strain>
    </source>
</reference>
<proteinExistence type="predicted"/>
<name>A0A507CE04_9FUNG</name>
<dbReference type="AlphaFoldDB" id="A0A507CE04"/>
<protein>
    <submittedName>
        <fullName evidence="1">Uncharacterized protein</fullName>
    </submittedName>
</protein>
<comment type="caution">
    <text evidence="1">The sequence shown here is derived from an EMBL/GenBank/DDBJ whole genome shotgun (WGS) entry which is preliminary data.</text>
</comment>
<sequence>MHMPLVSNQDGHLRSEQSRLILKMILVTWLPSNLAMGIAHDDIEVKCLGIHVHEFLMVCFVSLSSSLIHHSRVDSGMEASDTA</sequence>
<evidence type="ECO:0000313" key="2">
    <source>
        <dbReference type="Proteomes" id="UP000320475"/>
    </source>
</evidence>
<dbReference type="VEuPathDB" id="FungiDB:SeMB42_g03389"/>
<dbReference type="Proteomes" id="UP000320475">
    <property type="component" value="Unassembled WGS sequence"/>
</dbReference>